<keyword evidence="10 12" id="KW-1133">Transmembrane helix</keyword>
<evidence type="ECO:0000256" key="3">
    <source>
        <dbReference type="ARBA" id="ARBA00008741"/>
    </source>
</evidence>
<dbReference type="GO" id="GO:0015886">
    <property type="term" value="P:heme transport"/>
    <property type="evidence" value="ECO:0007669"/>
    <property type="project" value="InterPro"/>
</dbReference>
<evidence type="ECO:0000256" key="8">
    <source>
        <dbReference type="ARBA" id="ARBA00022692"/>
    </source>
</evidence>
<keyword evidence="5 12" id="KW-0813">Transport</keyword>
<name>A0A937CQP4_9HYPH</name>
<proteinExistence type="inferred from homology"/>
<organism evidence="13 14">
    <name type="scientific">Rhizobium setariae</name>
    <dbReference type="NCBI Taxonomy" id="2801340"/>
    <lineage>
        <taxon>Bacteria</taxon>
        <taxon>Pseudomonadati</taxon>
        <taxon>Pseudomonadota</taxon>
        <taxon>Alphaproteobacteria</taxon>
        <taxon>Hyphomicrobiales</taxon>
        <taxon>Rhizobiaceae</taxon>
        <taxon>Rhizobium/Agrobacterium group</taxon>
        <taxon>Rhizobium</taxon>
    </lineage>
</organism>
<evidence type="ECO:0000256" key="12">
    <source>
        <dbReference type="RuleBase" id="RU363101"/>
    </source>
</evidence>
<keyword evidence="14" id="KW-1185">Reference proteome</keyword>
<evidence type="ECO:0000313" key="13">
    <source>
        <dbReference type="EMBL" id="MBL0374769.1"/>
    </source>
</evidence>
<evidence type="ECO:0000256" key="4">
    <source>
        <dbReference type="ARBA" id="ARBA00016461"/>
    </source>
</evidence>
<dbReference type="InterPro" id="IPR007078">
    <property type="entry name" value="Haem_export_protD_CcmD"/>
</dbReference>
<gene>
    <name evidence="13" type="primary">ccmD</name>
    <name evidence="13" type="ORF">JJB09_22405</name>
</gene>
<evidence type="ECO:0000256" key="2">
    <source>
        <dbReference type="ARBA" id="ARBA00004377"/>
    </source>
</evidence>
<evidence type="ECO:0000256" key="6">
    <source>
        <dbReference type="ARBA" id="ARBA00022475"/>
    </source>
</evidence>
<dbReference type="GO" id="GO:0005886">
    <property type="term" value="C:plasma membrane"/>
    <property type="evidence" value="ECO:0007669"/>
    <property type="project" value="UniProtKB-SubCell"/>
</dbReference>
<comment type="caution">
    <text evidence="13">The sequence shown here is derived from an EMBL/GenBank/DDBJ whole genome shotgun (WGS) entry which is preliminary data.</text>
</comment>
<dbReference type="EMBL" id="JAEQNC010000015">
    <property type="protein sequence ID" value="MBL0374769.1"/>
    <property type="molecule type" value="Genomic_DNA"/>
</dbReference>
<keyword evidence="6 12" id="KW-1003">Cell membrane</keyword>
<dbReference type="GO" id="GO:0017004">
    <property type="term" value="P:cytochrome complex assembly"/>
    <property type="evidence" value="ECO:0007669"/>
    <property type="project" value="UniProtKB-KW"/>
</dbReference>
<evidence type="ECO:0000256" key="10">
    <source>
        <dbReference type="ARBA" id="ARBA00022989"/>
    </source>
</evidence>
<protein>
    <recommendedName>
        <fullName evidence="4 12">Heme exporter protein D</fullName>
    </recommendedName>
</protein>
<dbReference type="NCBIfam" id="TIGR03141">
    <property type="entry name" value="cytochro_ccmD"/>
    <property type="match status" value="1"/>
</dbReference>
<evidence type="ECO:0000313" key="14">
    <source>
        <dbReference type="Proteomes" id="UP000633219"/>
    </source>
</evidence>
<evidence type="ECO:0000256" key="11">
    <source>
        <dbReference type="ARBA" id="ARBA00023136"/>
    </source>
</evidence>
<evidence type="ECO:0000256" key="7">
    <source>
        <dbReference type="ARBA" id="ARBA00022519"/>
    </source>
</evidence>
<evidence type="ECO:0000256" key="1">
    <source>
        <dbReference type="ARBA" id="ARBA00002442"/>
    </source>
</evidence>
<reference evidence="13" key="1">
    <citation type="submission" date="2021-01" db="EMBL/GenBank/DDBJ databases">
        <title>Rhizobium sp. strain KVB221 16S ribosomal RNA gene Genome sequencing and assembly.</title>
        <authorList>
            <person name="Kang M."/>
        </authorList>
    </citation>
    <scope>NUCLEOTIDE SEQUENCE</scope>
    <source>
        <strain evidence="13">KVB221</strain>
    </source>
</reference>
<dbReference type="AlphaFoldDB" id="A0A937CQP4"/>
<evidence type="ECO:0000256" key="5">
    <source>
        <dbReference type="ARBA" id="ARBA00022448"/>
    </source>
</evidence>
<comment type="similarity">
    <text evidence="3 12">Belongs to the CcmD/CycX/HelD family.</text>
</comment>
<feature type="transmembrane region" description="Helical" evidence="12">
    <location>
        <begin position="6"/>
        <end position="27"/>
    </location>
</feature>
<sequence length="56" mass="6413">MSHAFYIYAAWGLTGLTVFGLIAHTLFENFRLQADLKRLEAMGIRRRSTETQGKQP</sequence>
<keyword evidence="7 12" id="KW-0997">Cell inner membrane</keyword>
<comment type="subcellular location">
    <subcellularLocation>
        <location evidence="2 12">Cell inner membrane</location>
        <topology evidence="2 12">Single-pass membrane protein</topology>
    </subcellularLocation>
</comment>
<dbReference type="Proteomes" id="UP000633219">
    <property type="component" value="Unassembled WGS sequence"/>
</dbReference>
<dbReference type="Pfam" id="PF04995">
    <property type="entry name" value="CcmD"/>
    <property type="match status" value="1"/>
</dbReference>
<comment type="function">
    <text evidence="1 12">Required for the export of heme to the periplasm for the biogenesis of c-type cytochromes.</text>
</comment>
<keyword evidence="8 12" id="KW-0812">Transmembrane</keyword>
<dbReference type="RefSeq" id="WP_201663315.1">
    <property type="nucleotide sequence ID" value="NZ_JAEQNC010000015.1"/>
</dbReference>
<evidence type="ECO:0000256" key="9">
    <source>
        <dbReference type="ARBA" id="ARBA00022748"/>
    </source>
</evidence>
<accession>A0A937CQP4</accession>
<keyword evidence="11 12" id="KW-0472">Membrane</keyword>
<keyword evidence="9 12" id="KW-0201">Cytochrome c-type biogenesis</keyword>